<gene>
    <name evidence="7" type="ORF">TAV2_LOCUS24735</name>
</gene>
<feature type="domain" description="BED-type" evidence="6">
    <location>
        <begin position="87"/>
        <end position="145"/>
    </location>
</feature>
<dbReference type="EMBL" id="OU466863">
    <property type="protein sequence ID" value="CAH2079105.1"/>
    <property type="molecule type" value="Genomic_DNA"/>
</dbReference>
<evidence type="ECO:0000256" key="5">
    <source>
        <dbReference type="SAM" id="MobiDB-lite"/>
    </source>
</evidence>
<accession>A0AAU9T4L8</accession>
<dbReference type="Proteomes" id="UP000836841">
    <property type="component" value="Chromosome 7"/>
</dbReference>
<dbReference type="GO" id="GO:0008270">
    <property type="term" value="F:zinc ion binding"/>
    <property type="evidence" value="ECO:0007669"/>
    <property type="project" value="UniProtKB-KW"/>
</dbReference>
<reference evidence="7 8" key="1">
    <citation type="submission" date="2022-03" db="EMBL/GenBank/DDBJ databases">
        <authorList>
            <person name="Nunn A."/>
            <person name="Chopra R."/>
            <person name="Nunn A."/>
            <person name="Contreras Garrido A."/>
        </authorList>
    </citation>
    <scope>NUCLEOTIDE SEQUENCE [LARGE SCALE GENOMIC DNA]</scope>
</reference>
<dbReference type="AlphaFoldDB" id="A0AAU9T4L8"/>
<evidence type="ECO:0000256" key="1">
    <source>
        <dbReference type="ARBA" id="ARBA00022723"/>
    </source>
</evidence>
<dbReference type="PANTHER" id="PTHR46951:SF2">
    <property type="entry name" value="BED-TYPE DOMAIN-CONTAINING PROTEIN"/>
    <property type="match status" value="1"/>
</dbReference>
<evidence type="ECO:0000256" key="2">
    <source>
        <dbReference type="ARBA" id="ARBA00022771"/>
    </source>
</evidence>
<keyword evidence="2 4" id="KW-0863">Zinc-finger</keyword>
<keyword evidence="1" id="KW-0479">Metal-binding</keyword>
<feature type="non-terminal residue" evidence="7">
    <location>
        <position position="358"/>
    </location>
</feature>
<evidence type="ECO:0000313" key="8">
    <source>
        <dbReference type="Proteomes" id="UP000836841"/>
    </source>
</evidence>
<dbReference type="PANTHER" id="PTHR46951">
    <property type="entry name" value="BED-TYPE DOMAIN-CONTAINING PROTEIN"/>
    <property type="match status" value="1"/>
</dbReference>
<proteinExistence type="predicted"/>
<evidence type="ECO:0000313" key="7">
    <source>
        <dbReference type="EMBL" id="CAH2079105.1"/>
    </source>
</evidence>
<keyword evidence="8" id="KW-1185">Reference proteome</keyword>
<dbReference type="PROSITE" id="PS50808">
    <property type="entry name" value="ZF_BED"/>
    <property type="match status" value="1"/>
</dbReference>
<name>A0AAU9T4L8_THLAR</name>
<dbReference type="GO" id="GO:0003677">
    <property type="term" value="F:DNA binding"/>
    <property type="evidence" value="ECO:0007669"/>
    <property type="project" value="InterPro"/>
</dbReference>
<sequence>TRSETEDDRFEKSKKKKKKNDARWVEFARFINQKSCRTYSSNPKRAGSNFPGIAYTPPILSAVHPESSSPTYSTFLYSRTEATLTPQKQDNAWKHCEIYKYGDRLQMRCLYCRKMFKGGGITRVKEHLAGKKGQGTICDQVPGDVRLFLQQCIDGTVRRQRKRRNPSSEPLSLPSCDAETMIVQGDVNNGFASPGSSDVVLQNENFSGSRTKQRTYRSKKAAFENGGTSNSHDMDNLIPVAISSVKNIVHPSVVCSEKKPAMGESESGDGTLDPLSHSKMDVLKEWVSGDEACVEENGISDWKLLESVKRTQVVQMIDETDDLCSGFDDPEIFKVEKEVRDEVYYTTNTSEKVFVGSS</sequence>
<evidence type="ECO:0000259" key="6">
    <source>
        <dbReference type="PROSITE" id="PS50808"/>
    </source>
</evidence>
<feature type="region of interest" description="Disordered" evidence="5">
    <location>
        <begin position="1"/>
        <end position="20"/>
    </location>
</feature>
<dbReference type="InterPro" id="IPR003656">
    <property type="entry name" value="Znf_BED"/>
</dbReference>
<evidence type="ECO:0000256" key="4">
    <source>
        <dbReference type="PROSITE-ProRule" id="PRU00027"/>
    </source>
</evidence>
<organism evidence="7 8">
    <name type="scientific">Thlaspi arvense</name>
    <name type="common">Field penny-cress</name>
    <dbReference type="NCBI Taxonomy" id="13288"/>
    <lineage>
        <taxon>Eukaryota</taxon>
        <taxon>Viridiplantae</taxon>
        <taxon>Streptophyta</taxon>
        <taxon>Embryophyta</taxon>
        <taxon>Tracheophyta</taxon>
        <taxon>Spermatophyta</taxon>
        <taxon>Magnoliopsida</taxon>
        <taxon>eudicotyledons</taxon>
        <taxon>Gunneridae</taxon>
        <taxon>Pentapetalae</taxon>
        <taxon>rosids</taxon>
        <taxon>malvids</taxon>
        <taxon>Brassicales</taxon>
        <taxon>Brassicaceae</taxon>
        <taxon>Thlaspideae</taxon>
        <taxon>Thlaspi</taxon>
    </lineage>
</organism>
<protein>
    <recommendedName>
        <fullName evidence="6">BED-type domain-containing protein</fullName>
    </recommendedName>
</protein>
<evidence type="ECO:0000256" key="3">
    <source>
        <dbReference type="ARBA" id="ARBA00022833"/>
    </source>
</evidence>
<keyword evidence="3" id="KW-0862">Zinc</keyword>